<dbReference type="OrthoDB" id="9788959at2"/>
<comment type="caution">
    <text evidence="3">The sequence shown here is derived from an EMBL/GenBank/DDBJ whole genome shotgun (WGS) entry which is preliminary data.</text>
</comment>
<dbReference type="InterPro" id="IPR006016">
    <property type="entry name" value="UspA"/>
</dbReference>
<dbReference type="AlphaFoldDB" id="A0A4R4KJ57"/>
<evidence type="ECO:0000256" key="1">
    <source>
        <dbReference type="ARBA" id="ARBA00008791"/>
    </source>
</evidence>
<feature type="domain" description="UspA" evidence="2">
    <location>
        <begin position="1"/>
        <end position="141"/>
    </location>
</feature>
<proteinExistence type="inferred from homology"/>
<accession>A0A4R4KJ57</accession>
<dbReference type="InterPro" id="IPR006015">
    <property type="entry name" value="Universal_stress_UspA"/>
</dbReference>
<organism evidence="3 4">
    <name type="scientific">Arundinibacter roseus</name>
    <dbReference type="NCBI Taxonomy" id="2070510"/>
    <lineage>
        <taxon>Bacteria</taxon>
        <taxon>Pseudomonadati</taxon>
        <taxon>Bacteroidota</taxon>
        <taxon>Cytophagia</taxon>
        <taxon>Cytophagales</taxon>
        <taxon>Spirosomataceae</taxon>
        <taxon>Arundinibacter</taxon>
    </lineage>
</organism>
<dbReference type="CDD" id="cd00293">
    <property type="entry name" value="USP-like"/>
    <property type="match status" value="2"/>
</dbReference>
<dbReference type="SUPFAM" id="SSF52402">
    <property type="entry name" value="Adenine nucleotide alpha hydrolases-like"/>
    <property type="match status" value="2"/>
</dbReference>
<dbReference type="PRINTS" id="PR01438">
    <property type="entry name" value="UNVRSLSTRESS"/>
</dbReference>
<reference evidence="3 4" key="1">
    <citation type="submission" date="2019-02" db="EMBL/GenBank/DDBJ databases">
        <title>Arundinibacter roseus gen. nov., sp. nov., a new member of the family Cytophagaceae.</title>
        <authorList>
            <person name="Szuroczki S."/>
            <person name="Khayer B."/>
            <person name="Sproer C."/>
            <person name="Toumi M."/>
            <person name="Szabo A."/>
            <person name="Felfoldi T."/>
            <person name="Schumann P."/>
            <person name="Toth E."/>
        </authorList>
    </citation>
    <scope>NUCLEOTIDE SEQUENCE [LARGE SCALE GENOMIC DNA]</scope>
    <source>
        <strain evidence="3 4">DMA-k-7a</strain>
    </source>
</reference>
<sequence length="276" mass="30562">MKKILVPIDFSDNADRALAAAKLLADKETTQLLILHAYQPPVPDLTVPSGAGMIPLSPDLEESFRERLEQYVTAAEEQGYQADGIWTIGGIHPAVFEAIEQFKPTLVVLGRTGTGGFLDKLIGSSATRIGLDAPCPVLIIPPQATPKTFHEIVYATQLEYDENDILRKALPLFKSLGGRVTFLKINSDAQPDIQSDDQYKSQIMAEFPLTEDDFVTRNSDSVIQGIENYCDEIKADLLVMAARERGFLEGFFTNPSLTKKMIIDTHIPLLIYHIND</sequence>
<evidence type="ECO:0000313" key="4">
    <source>
        <dbReference type="Proteomes" id="UP000295706"/>
    </source>
</evidence>
<protein>
    <submittedName>
        <fullName evidence="3">Universal stress protein</fullName>
    </submittedName>
</protein>
<gene>
    <name evidence="3" type="ORF">EZE20_03115</name>
</gene>
<dbReference type="EMBL" id="SMJU01000002">
    <property type="protein sequence ID" value="TDB67933.1"/>
    <property type="molecule type" value="Genomic_DNA"/>
</dbReference>
<dbReference type="RefSeq" id="WP_132114408.1">
    <property type="nucleotide sequence ID" value="NZ_SMJU01000002.1"/>
</dbReference>
<keyword evidence="4" id="KW-1185">Reference proteome</keyword>
<evidence type="ECO:0000313" key="3">
    <source>
        <dbReference type="EMBL" id="TDB67933.1"/>
    </source>
</evidence>
<evidence type="ECO:0000259" key="2">
    <source>
        <dbReference type="Pfam" id="PF00582"/>
    </source>
</evidence>
<comment type="similarity">
    <text evidence="1">Belongs to the universal stress protein A family.</text>
</comment>
<dbReference type="Pfam" id="PF00582">
    <property type="entry name" value="Usp"/>
    <property type="match status" value="2"/>
</dbReference>
<dbReference type="Proteomes" id="UP000295706">
    <property type="component" value="Unassembled WGS sequence"/>
</dbReference>
<dbReference type="PANTHER" id="PTHR46268">
    <property type="entry name" value="STRESS RESPONSE PROTEIN NHAX"/>
    <property type="match status" value="1"/>
</dbReference>
<feature type="domain" description="UspA" evidence="2">
    <location>
        <begin position="150"/>
        <end position="272"/>
    </location>
</feature>
<name>A0A4R4KJ57_9BACT</name>
<dbReference type="PANTHER" id="PTHR46268:SF6">
    <property type="entry name" value="UNIVERSAL STRESS PROTEIN UP12"/>
    <property type="match status" value="1"/>
</dbReference>
<dbReference type="Gene3D" id="3.40.50.12370">
    <property type="match status" value="1"/>
</dbReference>